<comment type="caution">
    <text evidence="2">The sequence shown here is derived from an EMBL/GenBank/DDBJ whole genome shotgun (WGS) entry which is preliminary data.</text>
</comment>
<feature type="compositionally biased region" description="Basic and acidic residues" evidence="1">
    <location>
        <begin position="117"/>
        <end position="135"/>
    </location>
</feature>
<name>A0A0B4CV67_9CAUL</name>
<feature type="region of interest" description="Disordered" evidence="1">
    <location>
        <begin position="112"/>
        <end position="141"/>
    </location>
</feature>
<dbReference type="Gene3D" id="3.30.70.2330">
    <property type="match status" value="1"/>
</dbReference>
<dbReference type="RefSeq" id="WP_052247800.1">
    <property type="nucleotide sequence ID" value="NZ_JWSY01000025.1"/>
</dbReference>
<accession>A0A0B4CV67</accession>
<organism evidence="2 3">
    <name type="scientific">Brevundimonas nasdae</name>
    <dbReference type="NCBI Taxonomy" id="172043"/>
    <lineage>
        <taxon>Bacteria</taxon>
        <taxon>Pseudomonadati</taxon>
        <taxon>Pseudomonadota</taxon>
        <taxon>Alphaproteobacteria</taxon>
        <taxon>Caulobacterales</taxon>
        <taxon>Caulobacteraceae</taxon>
        <taxon>Brevundimonas</taxon>
    </lineage>
</organism>
<dbReference type="STRING" id="172043.RM53_13550"/>
<dbReference type="EMBL" id="JWSY01000025">
    <property type="protein sequence ID" value="KIC56025.1"/>
    <property type="molecule type" value="Genomic_DNA"/>
</dbReference>
<evidence type="ECO:0000313" key="2">
    <source>
        <dbReference type="EMBL" id="KIC56025.1"/>
    </source>
</evidence>
<dbReference type="Proteomes" id="UP000031166">
    <property type="component" value="Unassembled WGS sequence"/>
</dbReference>
<sequence>MEVVGESHYQSAIMAQCGSHTRFGVEHECIATLRPDPHNRFDTNAVEVLIGGQRVGFLSREQAPRMKEALAAVSLASATCGARINGGWRTNQYDEGHFGVRLAVPGWGPLDFGNGRTHGEQRAWPKKERRPRPESSGDGPLLGRRIAFMGAGQSPLPAELAALGAKIVAGVGKTTTDLIVVGGEPPFTIGTRRSRTYVAAIEAAESGQAIRIWGEDEFRKSIASAEGGTDTA</sequence>
<evidence type="ECO:0000313" key="3">
    <source>
        <dbReference type="Proteomes" id="UP000031166"/>
    </source>
</evidence>
<proteinExistence type="predicted"/>
<protein>
    <recommendedName>
        <fullName evidence="4">HIRAN domain-containing protein</fullName>
    </recommendedName>
</protein>
<gene>
    <name evidence="2" type="ORF">RM53_13550</name>
</gene>
<evidence type="ECO:0000256" key="1">
    <source>
        <dbReference type="SAM" id="MobiDB-lite"/>
    </source>
</evidence>
<dbReference type="AlphaFoldDB" id="A0A0B4CV67"/>
<reference evidence="2 3" key="1">
    <citation type="submission" date="2014-12" db="EMBL/GenBank/DDBJ databases">
        <title>Genome sequencing of Brevundimonas nasdae TPW30.</title>
        <authorList>
            <person name="Tan P.W."/>
            <person name="Chan K.-G."/>
        </authorList>
    </citation>
    <scope>NUCLEOTIDE SEQUENCE [LARGE SCALE GENOMIC DNA]</scope>
    <source>
        <strain evidence="2 3">TPW30</strain>
    </source>
</reference>
<evidence type="ECO:0008006" key="4">
    <source>
        <dbReference type="Google" id="ProtNLM"/>
    </source>
</evidence>